<protein>
    <submittedName>
        <fullName evidence="1">Uncharacterized protein</fullName>
    </submittedName>
</protein>
<reference evidence="1 2" key="1">
    <citation type="submission" date="2015-12" db="EMBL/GenBank/DDBJ databases">
        <title>Genome sequence of Mucilaginibacter gotjawali.</title>
        <authorList>
            <person name="Lee J.S."/>
            <person name="Lee K.C."/>
            <person name="Kim K.K."/>
            <person name="Lee B.W."/>
        </authorList>
    </citation>
    <scope>NUCLEOTIDE SEQUENCE [LARGE SCALE GENOMIC DNA]</scope>
    <source>
        <strain evidence="1 2">SA3-7</strain>
    </source>
</reference>
<dbReference type="KEGG" id="mgot:MgSA37_02155"/>
<gene>
    <name evidence="1" type="ORF">MgSA37_02155</name>
</gene>
<dbReference type="EMBL" id="AP017313">
    <property type="protein sequence ID" value="BAU53984.1"/>
    <property type="molecule type" value="Genomic_DNA"/>
</dbReference>
<organism evidence="1 2">
    <name type="scientific">Mucilaginibacter gotjawali</name>
    <dbReference type="NCBI Taxonomy" id="1550579"/>
    <lineage>
        <taxon>Bacteria</taxon>
        <taxon>Pseudomonadati</taxon>
        <taxon>Bacteroidota</taxon>
        <taxon>Sphingobacteriia</taxon>
        <taxon>Sphingobacteriales</taxon>
        <taxon>Sphingobacteriaceae</taxon>
        <taxon>Mucilaginibacter</taxon>
    </lineage>
</organism>
<dbReference type="AlphaFoldDB" id="A0A0X8X1C8"/>
<name>A0A0X8X1C8_9SPHI</name>
<accession>A0A0X8X1C8</accession>
<evidence type="ECO:0000313" key="1">
    <source>
        <dbReference type="EMBL" id="BAU53984.1"/>
    </source>
</evidence>
<evidence type="ECO:0000313" key="2">
    <source>
        <dbReference type="Proteomes" id="UP000218263"/>
    </source>
</evidence>
<sequence length="111" mass="12830">MSVLVLYMYKQKHNIMDKLKKFGLMEKIVHELEDLKNSQQAIIVKLAKVEVDNIELGNKRLEKDLPDMHQRVTDNLDTITGLLEDFAAQTDQYSDKNNITALKEQEAIDNV</sequence>
<proteinExistence type="predicted"/>
<keyword evidence="2" id="KW-1185">Reference proteome</keyword>
<dbReference type="Proteomes" id="UP000218263">
    <property type="component" value="Chromosome"/>
</dbReference>